<sequence>MRKELAKQAGDRKKFTATFVRLGKKAGYTGYSEETILLKDVVDVDTQKVVADHVWFSFTKGFQDARLTEGAKVSFEARVKEYTKGYLNRSAGIDKRRKDFRLSHPTRIVVLSS</sequence>
<evidence type="ECO:0000313" key="2">
    <source>
        <dbReference type="Proteomes" id="UP000613030"/>
    </source>
</evidence>
<dbReference type="RefSeq" id="WP_202011722.1">
    <property type="nucleotide sequence ID" value="NZ_JAERRB010000005.1"/>
</dbReference>
<reference evidence="1 2" key="1">
    <citation type="submission" date="2021-01" db="EMBL/GenBank/DDBJ databases">
        <title>Chryseolinea sp. Jin1 Genome sequencing and assembly.</title>
        <authorList>
            <person name="Kim I."/>
        </authorList>
    </citation>
    <scope>NUCLEOTIDE SEQUENCE [LARGE SCALE GENOMIC DNA]</scope>
    <source>
        <strain evidence="1 2">Jin1</strain>
    </source>
</reference>
<keyword evidence="2" id="KW-1185">Reference proteome</keyword>
<name>A0ABS1KU09_9BACT</name>
<dbReference type="Proteomes" id="UP000613030">
    <property type="component" value="Unassembled WGS sequence"/>
</dbReference>
<dbReference type="EMBL" id="JAERRB010000005">
    <property type="protein sequence ID" value="MBL0742953.1"/>
    <property type="molecule type" value="Genomic_DNA"/>
</dbReference>
<accession>A0ABS1KU09</accession>
<proteinExistence type="predicted"/>
<gene>
    <name evidence="1" type="ORF">JI741_17120</name>
</gene>
<comment type="caution">
    <text evidence="1">The sequence shown here is derived from an EMBL/GenBank/DDBJ whole genome shotgun (WGS) entry which is preliminary data.</text>
</comment>
<protein>
    <submittedName>
        <fullName evidence="1">Uncharacterized protein</fullName>
    </submittedName>
</protein>
<evidence type="ECO:0000313" key="1">
    <source>
        <dbReference type="EMBL" id="MBL0742953.1"/>
    </source>
</evidence>
<organism evidence="1 2">
    <name type="scientific">Chryseolinea lacunae</name>
    <dbReference type="NCBI Taxonomy" id="2801331"/>
    <lineage>
        <taxon>Bacteria</taxon>
        <taxon>Pseudomonadati</taxon>
        <taxon>Bacteroidota</taxon>
        <taxon>Cytophagia</taxon>
        <taxon>Cytophagales</taxon>
        <taxon>Fulvivirgaceae</taxon>
        <taxon>Chryseolinea</taxon>
    </lineage>
</organism>